<dbReference type="RefSeq" id="WP_062216215.1">
    <property type="nucleotide sequence ID" value="NZ_CP012023.1"/>
</dbReference>
<keyword evidence="3" id="KW-0378">Hydrolase</keyword>
<dbReference type="KEGG" id="cmar:IMCC12053_985"/>
<evidence type="ECO:0000256" key="3">
    <source>
        <dbReference type="ARBA" id="ARBA00022801"/>
    </source>
</evidence>
<keyword evidence="7" id="KW-1185">Reference proteome</keyword>
<dbReference type="Proteomes" id="UP000064920">
    <property type="component" value="Chromosome"/>
</dbReference>
<evidence type="ECO:0000256" key="4">
    <source>
        <dbReference type="ARBA" id="ARBA00022989"/>
    </source>
</evidence>
<sequence length="217" mass="23673">MDWTQQIDGYCERVDFSFWAEPVNALTNAAFLIAALYVWPRAKATPMGRALAVILFVIGLGSFAFHTFATQWASLADVLPIVAFILAYIFAAHRDYFGLSSLRAVLATVLFFPFAAVTIPVFVALGMGSSSAYAPVPLLIFIYAYLLRRRAPATARGLAVGAVILCGSIALRMADAPVCDGFPLGTHFAWHILNALMLGHMIRVYGAHMLEGRRATR</sequence>
<name>A0A0N7HID7_9RHOB</name>
<accession>A0A0N7HID7</accession>
<dbReference type="GO" id="GO:0016811">
    <property type="term" value="F:hydrolase activity, acting on carbon-nitrogen (but not peptide) bonds, in linear amides"/>
    <property type="evidence" value="ECO:0007669"/>
    <property type="project" value="InterPro"/>
</dbReference>
<evidence type="ECO:0000256" key="2">
    <source>
        <dbReference type="ARBA" id="ARBA00022692"/>
    </source>
</evidence>
<dbReference type="Pfam" id="PF05875">
    <property type="entry name" value="Ceramidase"/>
    <property type="match status" value="1"/>
</dbReference>
<evidence type="ECO:0000313" key="7">
    <source>
        <dbReference type="Proteomes" id="UP000064920"/>
    </source>
</evidence>
<gene>
    <name evidence="6" type="ORF">IMCC12053_985</name>
</gene>
<dbReference type="OrthoDB" id="277121at2"/>
<dbReference type="EMBL" id="CP012023">
    <property type="protein sequence ID" value="ALI54933.1"/>
    <property type="molecule type" value="Genomic_DNA"/>
</dbReference>
<reference evidence="7" key="1">
    <citation type="submission" date="2015-05" db="EMBL/GenBank/DDBJ databases">
        <authorList>
            <person name="Oh H.-M."/>
            <person name="Yang J.-A."/>
            <person name="Cho J.-C."/>
            <person name="Kang I."/>
        </authorList>
    </citation>
    <scope>NUCLEOTIDE SEQUENCE [LARGE SCALE GENOMIC DNA]</scope>
    <source>
        <strain evidence="7">IMCC 12053</strain>
    </source>
</reference>
<protein>
    <submittedName>
        <fullName evidence="6">Arginine/ornithine antiporter ArcD</fullName>
    </submittedName>
</protein>
<proteinExistence type="predicted"/>
<organism evidence="6 7">
    <name type="scientific">Celeribacter marinus</name>
    <dbReference type="NCBI Taxonomy" id="1397108"/>
    <lineage>
        <taxon>Bacteria</taxon>
        <taxon>Pseudomonadati</taxon>
        <taxon>Pseudomonadota</taxon>
        <taxon>Alphaproteobacteria</taxon>
        <taxon>Rhodobacterales</taxon>
        <taxon>Roseobacteraceae</taxon>
        <taxon>Celeribacter</taxon>
    </lineage>
</organism>
<comment type="subcellular location">
    <subcellularLocation>
        <location evidence="1">Membrane</location>
        <topology evidence="1">Multi-pass membrane protein</topology>
    </subcellularLocation>
</comment>
<evidence type="ECO:0000256" key="5">
    <source>
        <dbReference type="ARBA" id="ARBA00023136"/>
    </source>
</evidence>
<dbReference type="InterPro" id="IPR008901">
    <property type="entry name" value="ACER"/>
</dbReference>
<dbReference type="STRING" id="1397108.IMCC12053_985"/>
<evidence type="ECO:0000256" key="1">
    <source>
        <dbReference type="ARBA" id="ARBA00004141"/>
    </source>
</evidence>
<keyword evidence="2" id="KW-0812">Transmembrane</keyword>
<evidence type="ECO:0000313" key="6">
    <source>
        <dbReference type="EMBL" id="ALI54933.1"/>
    </source>
</evidence>
<dbReference type="GO" id="GO:0016020">
    <property type="term" value="C:membrane"/>
    <property type="evidence" value="ECO:0007669"/>
    <property type="project" value="UniProtKB-SubCell"/>
</dbReference>
<dbReference type="AlphaFoldDB" id="A0A0N7HID7"/>
<keyword evidence="5" id="KW-0472">Membrane</keyword>
<dbReference type="PATRIC" id="fig|1397108.4.peg.1012"/>
<keyword evidence="4" id="KW-1133">Transmembrane helix</keyword>
<dbReference type="GO" id="GO:0006672">
    <property type="term" value="P:ceramide metabolic process"/>
    <property type="evidence" value="ECO:0007669"/>
    <property type="project" value="InterPro"/>
</dbReference>